<dbReference type="SUPFAM" id="SSF50249">
    <property type="entry name" value="Nucleic acid-binding proteins"/>
    <property type="match status" value="1"/>
</dbReference>
<feature type="region of interest" description="Disordered" evidence="7">
    <location>
        <begin position="583"/>
        <end position="618"/>
    </location>
</feature>
<dbReference type="GO" id="GO:0005524">
    <property type="term" value="F:ATP binding"/>
    <property type="evidence" value="ECO:0007669"/>
    <property type="project" value="UniProtKB-KW"/>
</dbReference>
<keyword evidence="10" id="KW-1185">Reference proteome</keyword>
<evidence type="ECO:0000313" key="10">
    <source>
        <dbReference type="Proteomes" id="UP000012174"/>
    </source>
</evidence>
<dbReference type="GO" id="GO:0006422">
    <property type="term" value="P:aspartyl-tRNA aminoacylation"/>
    <property type="evidence" value="ECO:0007669"/>
    <property type="project" value="TreeGrafter"/>
</dbReference>
<sequence length="754" mass="83850">MVRLPSSCLRRGALTYIAGIPSRHHVLPNQARLPQWLRIQQQQQQQQQRYLHSEGDVKFRGATVPSKYKAEQDVVVHGFLGKRRDKGSLLSFCDLESSSHAFQIVSTWKDEGSLQHTAHQSLRGIPAYSPVCVVGTLVESDQPVSRVDRPNPVSSKSWDIRLRSIQCLNPFPKDIIVSKDAVWSPAQRHLQLRFDPLLRQRLHLRGVIASQMDLYLRQRGFQEVETPLLFKSTPEGAREFLVPTRRQGYAYALPQSPQQYKQILMASGLGNYYQFAKCFRDEDHRADRQPEFTQLDLEMSFATGSNVRHLVEALVRRIFNHLHENYVPTEVKGIWHPTHIGTDKIPVTEPKEVEDSEGDGSQDPTTPKDENGGDASQTPPRPFPKLGFFPTMSYDYAMEHFGSDKPDLRITPAYASNITRIDSILPPEFTSMITHLANPIVEAVKFRFDDAVRPRETASFIGEFADAIPSTPVLKLTSPGSTPGIFVFDSGKPLSGLSALGHEAAQHLASLETRDWKPCRDGDVVVVHAREDTGPRDHFRGSGSTDLGRLRAAIHESALRKGLISPPRPLFRPVWIRDFPLFTPNDNSSSSTTNGKGGVGGEDPGQGGAAGFSSTHHPFTAPLGPEDVDLLRTDPLQARADHYDLVINGVEVGGGSRRIHVAEVQEYVLRDVLRMDDAGVARFAHLLGALRAGCPPHAGFALGFDRFLTVLCDVPSVRDVIAFPKNNRGEDALVGSPSRTSGEQQRVYHLFRTE</sequence>
<keyword evidence="6 9" id="KW-0030">Aminoacyl-tRNA synthetase</keyword>
<keyword evidence="4" id="KW-0067">ATP-binding</keyword>
<dbReference type="OMA" id="LCGWVDR"/>
<dbReference type="Pfam" id="PF00152">
    <property type="entry name" value="tRNA-synt_2"/>
    <property type="match status" value="1"/>
</dbReference>
<evidence type="ECO:0000259" key="8">
    <source>
        <dbReference type="PROSITE" id="PS50862"/>
    </source>
</evidence>
<keyword evidence="2" id="KW-0436">Ligase</keyword>
<keyword evidence="5" id="KW-0648">Protein biosynthesis</keyword>
<dbReference type="Gene3D" id="3.30.1360.30">
    <property type="entry name" value="GAD-like domain"/>
    <property type="match status" value="1"/>
</dbReference>
<protein>
    <submittedName>
        <fullName evidence="9">Putative aspartyl-trna synthetase protein</fullName>
    </submittedName>
</protein>
<gene>
    <name evidence="9" type="ORF">UCREL1_1648</name>
</gene>
<evidence type="ECO:0000256" key="1">
    <source>
        <dbReference type="ARBA" id="ARBA00006303"/>
    </source>
</evidence>
<dbReference type="PANTHER" id="PTHR22594">
    <property type="entry name" value="ASPARTYL/LYSYL-TRNA SYNTHETASE"/>
    <property type="match status" value="1"/>
</dbReference>
<organism evidence="9 10">
    <name type="scientific">Eutypa lata (strain UCR-EL1)</name>
    <name type="common">Grapevine dieback disease fungus</name>
    <name type="synonym">Eutypa armeniacae</name>
    <dbReference type="NCBI Taxonomy" id="1287681"/>
    <lineage>
        <taxon>Eukaryota</taxon>
        <taxon>Fungi</taxon>
        <taxon>Dikarya</taxon>
        <taxon>Ascomycota</taxon>
        <taxon>Pezizomycotina</taxon>
        <taxon>Sordariomycetes</taxon>
        <taxon>Xylariomycetidae</taxon>
        <taxon>Xylariales</taxon>
        <taxon>Diatrypaceae</taxon>
        <taxon>Eutypa</taxon>
    </lineage>
</organism>
<evidence type="ECO:0000256" key="4">
    <source>
        <dbReference type="ARBA" id="ARBA00022840"/>
    </source>
</evidence>
<dbReference type="PANTHER" id="PTHR22594:SF5">
    <property type="entry name" value="ASPARTATE--TRNA LIGASE, MITOCHONDRIAL"/>
    <property type="match status" value="1"/>
</dbReference>
<proteinExistence type="inferred from homology"/>
<dbReference type="PRINTS" id="PR01042">
    <property type="entry name" value="TRNASYNTHASP"/>
</dbReference>
<name>M7T377_EUTLA</name>
<evidence type="ECO:0000256" key="3">
    <source>
        <dbReference type="ARBA" id="ARBA00022741"/>
    </source>
</evidence>
<evidence type="ECO:0000256" key="6">
    <source>
        <dbReference type="ARBA" id="ARBA00023146"/>
    </source>
</evidence>
<evidence type="ECO:0000256" key="2">
    <source>
        <dbReference type="ARBA" id="ARBA00022598"/>
    </source>
</evidence>
<dbReference type="InterPro" id="IPR004364">
    <property type="entry name" value="Aa-tRNA-synt_II"/>
</dbReference>
<dbReference type="HOGENOM" id="CLU_014330_2_1_1"/>
<keyword evidence="3" id="KW-0547">Nucleotide-binding</keyword>
<dbReference type="InterPro" id="IPR006195">
    <property type="entry name" value="aa-tRNA-synth_II"/>
</dbReference>
<evidence type="ECO:0000256" key="7">
    <source>
        <dbReference type="SAM" id="MobiDB-lite"/>
    </source>
</evidence>
<dbReference type="GO" id="GO:0004815">
    <property type="term" value="F:aspartate-tRNA ligase activity"/>
    <property type="evidence" value="ECO:0007669"/>
    <property type="project" value="TreeGrafter"/>
</dbReference>
<dbReference type="KEGG" id="ela:UCREL1_1648"/>
<feature type="compositionally biased region" description="Low complexity" evidence="7">
    <location>
        <begin position="583"/>
        <end position="594"/>
    </location>
</feature>
<comment type="similarity">
    <text evidence="1">Belongs to the class-II aminoacyl-tRNA synthetase family. Type 1 subfamily.</text>
</comment>
<dbReference type="Gene3D" id="2.40.50.140">
    <property type="entry name" value="Nucleic acid-binding proteins"/>
    <property type="match status" value="1"/>
</dbReference>
<dbReference type="HAMAP" id="MF_00044">
    <property type="entry name" value="Asp_tRNA_synth_type1"/>
    <property type="match status" value="1"/>
</dbReference>
<dbReference type="SUPFAM" id="SSF55681">
    <property type="entry name" value="Class II aaRS and biotin synthetases"/>
    <property type="match status" value="1"/>
</dbReference>
<reference evidence="10" key="1">
    <citation type="journal article" date="2013" name="Genome Announc.">
        <title>Draft genome sequence of the grapevine dieback fungus Eutypa lata UCR-EL1.</title>
        <authorList>
            <person name="Blanco-Ulate B."/>
            <person name="Rolshausen P.E."/>
            <person name="Cantu D."/>
        </authorList>
    </citation>
    <scope>NUCLEOTIDE SEQUENCE [LARGE SCALE GENOMIC DNA]</scope>
    <source>
        <strain evidence="10">UCR-EL1</strain>
    </source>
</reference>
<dbReference type="InterPro" id="IPR004524">
    <property type="entry name" value="Asp-tRNA-ligase_1"/>
</dbReference>
<dbReference type="eggNOG" id="KOG2411">
    <property type="taxonomic scope" value="Eukaryota"/>
</dbReference>
<dbReference type="InterPro" id="IPR045864">
    <property type="entry name" value="aa-tRNA-synth_II/BPL/LPL"/>
</dbReference>
<dbReference type="GO" id="GO:0005739">
    <property type="term" value="C:mitochondrion"/>
    <property type="evidence" value="ECO:0007669"/>
    <property type="project" value="TreeGrafter"/>
</dbReference>
<evidence type="ECO:0000256" key="5">
    <source>
        <dbReference type="ARBA" id="ARBA00022917"/>
    </source>
</evidence>
<feature type="compositionally biased region" description="Gly residues" evidence="7">
    <location>
        <begin position="595"/>
        <end position="610"/>
    </location>
</feature>
<accession>M7T377</accession>
<dbReference type="Proteomes" id="UP000012174">
    <property type="component" value="Unassembled WGS sequence"/>
</dbReference>
<dbReference type="InterPro" id="IPR002312">
    <property type="entry name" value="Asp/Asn-tRNA-synth_IIb"/>
</dbReference>
<dbReference type="PROSITE" id="PS50862">
    <property type="entry name" value="AA_TRNA_LIGASE_II"/>
    <property type="match status" value="1"/>
</dbReference>
<evidence type="ECO:0000313" key="9">
    <source>
        <dbReference type="EMBL" id="EMR71313.1"/>
    </source>
</evidence>
<dbReference type="Gene3D" id="3.30.930.10">
    <property type="entry name" value="Bira Bifunctional Protein, Domain 2"/>
    <property type="match status" value="2"/>
</dbReference>
<dbReference type="OrthoDB" id="439710at2759"/>
<dbReference type="InterPro" id="IPR004115">
    <property type="entry name" value="GAD-like_sf"/>
</dbReference>
<feature type="domain" description="Aminoacyl-transfer RNA synthetases class-II family profile" evidence="8">
    <location>
        <begin position="215"/>
        <end position="724"/>
    </location>
</feature>
<feature type="region of interest" description="Disordered" evidence="7">
    <location>
        <begin position="339"/>
        <end position="382"/>
    </location>
</feature>
<dbReference type="EMBL" id="KB705650">
    <property type="protein sequence ID" value="EMR71313.1"/>
    <property type="molecule type" value="Genomic_DNA"/>
</dbReference>
<dbReference type="STRING" id="1287681.M7T377"/>
<dbReference type="AlphaFoldDB" id="M7T377"/>
<dbReference type="InterPro" id="IPR012340">
    <property type="entry name" value="NA-bd_OB-fold"/>
</dbReference>